<sequence>MFHDKPGAMYENPPPPSDDFEYDFGSIFFTYPRPQSVPDVKFIKIDRSLIHKSLLGYEEKEEEQTSTESTRGDENRKGNENIEGIKAVKIVEPSAEVSVNKNALEKGIDKSNISKENLVKNGALEKTKIKCAISQKNESAVFLEKNKEGKQKNRSKEEKKNCIDSDDTKGKKKKALITESSALQSISKSYSKSESDSDNSEKHITKSSSHQLKSHSKKSSRHRRKDSRNDTSYSDVIPHDKVGLRSAESSVKQEVISSDEECLSSSFSKKAEIAVKEEVLSDKDDYKKDKIKSSKGSKKKYDDSMNCDDSRSHDDSRSRDDSKSHDDPRNQFEDSQSHDDARNHDDSRNQIDDSRSRDDTRNHDDPRKNQSDYCSDDDSRNRPYADSNGSRSLNPYMQREMKQEIKQEPGSANCLGPNDFYCDHGFREGKSVDTAINELLRNIKTARRDGKHVLVLSIDIKGAFDNLQHRAILKTLDASACPSNINRLFHSLLQNRKVTLLTPQGRATKEQKQCCPQGSCSGPDLWNLVANEILNQVWPDNVHIQAFADDFVLVIKADTNKSLVEDTQSAITQFSSWCSENELAISTEKTNYILFSKMVRSPKITWNGYKINRVKSFKYLGIHVDDRFNWLEHINKQGEKAIKMQQNLKRIAGGNWGISQIHSWTLYKTVIERMLAHGSSAWCLNPTFKMKRKLSSIQRPFLLHISGAYRTIPTAALQTILGIPPLHMQLQFEARFTSIYRLRIPHPPFITDTQPHDLEMKATGWSTHPSEHLKPNQISFEDGESYINIARKDIINIFTDGSKTEHRVGAAFCILTNDIWAYQCRVRSVMKSA</sequence>
<reference evidence="3 4" key="1">
    <citation type="journal article" date="2019" name="Sci. Rep.">
        <title>Orb-weaving spider Araneus ventricosus genome elucidates the spidroin gene catalogue.</title>
        <authorList>
            <person name="Kono N."/>
            <person name="Nakamura H."/>
            <person name="Ohtoshi R."/>
            <person name="Moran D.A.P."/>
            <person name="Shinohara A."/>
            <person name="Yoshida Y."/>
            <person name="Fujiwara M."/>
            <person name="Mori M."/>
            <person name="Tomita M."/>
            <person name="Arakawa K."/>
        </authorList>
    </citation>
    <scope>NUCLEOTIDE SEQUENCE [LARGE SCALE GENOMIC DNA]</scope>
</reference>
<dbReference type="AlphaFoldDB" id="A0A4Y2JKQ0"/>
<dbReference type="GO" id="GO:0071897">
    <property type="term" value="P:DNA biosynthetic process"/>
    <property type="evidence" value="ECO:0007669"/>
    <property type="project" value="UniProtKB-ARBA"/>
</dbReference>
<dbReference type="EMBL" id="BGPR01003627">
    <property type="protein sequence ID" value="GBM90507.1"/>
    <property type="molecule type" value="Genomic_DNA"/>
</dbReference>
<evidence type="ECO:0000313" key="4">
    <source>
        <dbReference type="Proteomes" id="UP000499080"/>
    </source>
</evidence>
<feature type="compositionally biased region" description="Basic residues" evidence="1">
    <location>
        <begin position="212"/>
        <end position="226"/>
    </location>
</feature>
<accession>A0A4Y2JKQ0</accession>
<feature type="region of interest" description="Disordered" evidence="1">
    <location>
        <begin position="140"/>
        <end position="395"/>
    </location>
</feature>
<gene>
    <name evidence="3" type="primary">R1A1-elementORF2_704</name>
    <name evidence="3" type="ORF">AVEN_215769_1</name>
</gene>
<dbReference type="PANTHER" id="PTHR36688:SF1">
    <property type="entry name" value="ENDONUCLEASE_EXONUCLEASE_PHOSPHATASE DOMAIN-CONTAINING PROTEIN"/>
    <property type="match status" value="1"/>
</dbReference>
<dbReference type="PANTHER" id="PTHR36688">
    <property type="entry name" value="ENDO/EXONUCLEASE/PHOSPHATASE DOMAIN-CONTAINING PROTEIN"/>
    <property type="match status" value="1"/>
</dbReference>
<feature type="compositionally biased region" description="Basic and acidic residues" evidence="1">
    <location>
        <begin position="299"/>
        <end position="370"/>
    </location>
</feature>
<evidence type="ECO:0000313" key="3">
    <source>
        <dbReference type="EMBL" id="GBM90507.1"/>
    </source>
</evidence>
<evidence type="ECO:0000256" key="1">
    <source>
        <dbReference type="SAM" id="MobiDB-lite"/>
    </source>
</evidence>
<organism evidence="3 4">
    <name type="scientific">Araneus ventricosus</name>
    <name type="common">Orbweaver spider</name>
    <name type="synonym">Epeira ventricosa</name>
    <dbReference type="NCBI Taxonomy" id="182803"/>
    <lineage>
        <taxon>Eukaryota</taxon>
        <taxon>Metazoa</taxon>
        <taxon>Ecdysozoa</taxon>
        <taxon>Arthropoda</taxon>
        <taxon>Chelicerata</taxon>
        <taxon>Arachnida</taxon>
        <taxon>Araneae</taxon>
        <taxon>Araneomorphae</taxon>
        <taxon>Entelegynae</taxon>
        <taxon>Araneoidea</taxon>
        <taxon>Araneidae</taxon>
        <taxon>Araneus</taxon>
    </lineage>
</organism>
<feature type="compositionally biased region" description="Basic and acidic residues" evidence="1">
    <location>
        <begin position="269"/>
        <end position="292"/>
    </location>
</feature>
<name>A0A4Y2JKQ0_ARAVE</name>
<dbReference type="InterPro" id="IPR052560">
    <property type="entry name" value="RdDP_mobile_element"/>
</dbReference>
<dbReference type="PROSITE" id="PS50878">
    <property type="entry name" value="RT_POL"/>
    <property type="match status" value="1"/>
</dbReference>
<dbReference type="InterPro" id="IPR043502">
    <property type="entry name" value="DNA/RNA_pol_sf"/>
</dbReference>
<dbReference type="CDD" id="cd01650">
    <property type="entry name" value="RT_nLTR_like"/>
    <property type="match status" value="1"/>
</dbReference>
<feature type="compositionally biased region" description="Basic and acidic residues" evidence="1">
    <location>
        <begin position="70"/>
        <end position="80"/>
    </location>
</feature>
<dbReference type="OrthoDB" id="6437248at2759"/>
<feature type="compositionally biased region" description="Low complexity" evidence="1">
    <location>
        <begin position="180"/>
        <end position="190"/>
    </location>
</feature>
<evidence type="ECO:0000259" key="2">
    <source>
        <dbReference type="PROSITE" id="PS50878"/>
    </source>
</evidence>
<feature type="region of interest" description="Disordered" evidence="1">
    <location>
        <begin position="56"/>
        <end position="83"/>
    </location>
</feature>
<feature type="compositionally biased region" description="Basic and acidic residues" evidence="1">
    <location>
        <begin position="144"/>
        <end position="169"/>
    </location>
</feature>
<dbReference type="SUPFAM" id="SSF56672">
    <property type="entry name" value="DNA/RNA polymerases"/>
    <property type="match status" value="1"/>
</dbReference>
<feature type="domain" description="Reverse transcriptase" evidence="2">
    <location>
        <begin position="346"/>
        <end position="611"/>
    </location>
</feature>
<feature type="compositionally biased region" description="Polar residues" evidence="1">
    <location>
        <begin position="247"/>
        <end position="256"/>
    </location>
</feature>
<keyword evidence="4" id="KW-1185">Reference proteome</keyword>
<feature type="region of interest" description="Disordered" evidence="1">
    <location>
        <begin position="100"/>
        <end position="119"/>
    </location>
</feature>
<protein>
    <recommendedName>
        <fullName evidence="2">Reverse transcriptase domain-containing protein</fullName>
    </recommendedName>
</protein>
<feature type="compositionally biased region" description="Basic and acidic residues" evidence="1">
    <location>
        <begin position="103"/>
        <end position="113"/>
    </location>
</feature>
<comment type="caution">
    <text evidence="3">The sequence shown here is derived from an EMBL/GenBank/DDBJ whole genome shotgun (WGS) entry which is preliminary data.</text>
</comment>
<dbReference type="Proteomes" id="UP000499080">
    <property type="component" value="Unassembled WGS sequence"/>
</dbReference>
<dbReference type="Pfam" id="PF00078">
    <property type="entry name" value="RVT_1"/>
    <property type="match status" value="1"/>
</dbReference>
<proteinExistence type="predicted"/>
<feature type="compositionally biased region" description="Basic and acidic residues" evidence="1">
    <location>
        <begin position="191"/>
        <end position="204"/>
    </location>
</feature>
<dbReference type="InterPro" id="IPR000477">
    <property type="entry name" value="RT_dom"/>
</dbReference>